<dbReference type="InterPro" id="IPR036188">
    <property type="entry name" value="FAD/NAD-bd_sf"/>
</dbReference>
<name>A0A1H5AVB2_STRMJ</name>
<proteinExistence type="predicted"/>
<evidence type="ECO:0000256" key="1">
    <source>
        <dbReference type="SAM" id="MobiDB-lite"/>
    </source>
</evidence>
<gene>
    <name evidence="2" type="ORF">SAMN04490356_8533</name>
</gene>
<keyword evidence="3" id="KW-1185">Reference proteome</keyword>
<dbReference type="EMBL" id="FNST01000002">
    <property type="protein sequence ID" value="SED45791.1"/>
    <property type="molecule type" value="Genomic_DNA"/>
</dbReference>
<feature type="region of interest" description="Disordered" evidence="1">
    <location>
        <begin position="25"/>
        <end position="46"/>
    </location>
</feature>
<dbReference type="SUPFAM" id="SSF51905">
    <property type="entry name" value="FAD/NAD(P)-binding domain"/>
    <property type="match status" value="1"/>
</dbReference>
<sequence length="46" mass="4932">MSSSKYLVIGAGLAGADTLWQLARRGHESPSWSDHTRPPICPGVPQ</sequence>
<reference evidence="3" key="1">
    <citation type="submission" date="2016-10" db="EMBL/GenBank/DDBJ databases">
        <authorList>
            <person name="Varghese N."/>
            <person name="Submissions S."/>
        </authorList>
    </citation>
    <scope>NUCLEOTIDE SEQUENCE [LARGE SCALE GENOMIC DNA]</scope>
    <source>
        <strain evidence="3">DSM 40318</strain>
    </source>
</reference>
<accession>A0A1H5AVB2</accession>
<dbReference type="Gene3D" id="3.50.50.60">
    <property type="entry name" value="FAD/NAD(P)-binding domain"/>
    <property type="match status" value="1"/>
</dbReference>
<evidence type="ECO:0000313" key="2">
    <source>
        <dbReference type="EMBL" id="SED45791.1"/>
    </source>
</evidence>
<dbReference type="Proteomes" id="UP000198609">
    <property type="component" value="Unassembled WGS sequence"/>
</dbReference>
<dbReference type="AlphaFoldDB" id="A0A1H5AVB2"/>
<protein>
    <submittedName>
        <fullName evidence="2">Uncharacterized protein</fullName>
    </submittedName>
</protein>
<organism evidence="2 3">
    <name type="scientific">Streptomyces melanosporofaciens</name>
    <dbReference type="NCBI Taxonomy" id="67327"/>
    <lineage>
        <taxon>Bacteria</taxon>
        <taxon>Bacillati</taxon>
        <taxon>Actinomycetota</taxon>
        <taxon>Actinomycetes</taxon>
        <taxon>Kitasatosporales</taxon>
        <taxon>Streptomycetaceae</taxon>
        <taxon>Streptomyces</taxon>
        <taxon>Streptomyces violaceusniger group</taxon>
    </lineage>
</organism>
<evidence type="ECO:0000313" key="3">
    <source>
        <dbReference type="Proteomes" id="UP000198609"/>
    </source>
</evidence>